<evidence type="ECO:0000259" key="2">
    <source>
        <dbReference type="PROSITE" id="PS50093"/>
    </source>
</evidence>
<gene>
    <name evidence="3" type="ORF">B0A71_20595</name>
</gene>
<keyword evidence="1" id="KW-0732">Signal</keyword>
<dbReference type="InterPro" id="IPR000601">
    <property type="entry name" value="PKD_dom"/>
</dbReference>
<keyword evidence="4" id="KW-1185">Reference proteome</keyword>
<dbReference type="EMBL" id="MUHG01000034">
    <property type="protein sequence ID" value="OXB15319.1"/>
    <property type="molecule type" value="Genomic_DNA"/>
</dbReference>
<sequence>MKKITLIPFLAFLLLMLSTIFAYSQNTNVTFDNTNASLTTTPACSLSQCNAQDVTFGSVYLGDNVGNVATLAYVSNPVNGLYIWVTIASNSSKYDLMFQFDYLVGGVRKNFDNTNFVGAVTDRLTIKIRGSIITAGSKYRMAQITNYTAGQSLELKNIYLGWETNGQAITPSQSLSLITCNPPKCSSAYSNGIIIKTPLFADFSITKSCDGGSFQKVVYASTSTGVEPNTNYSWSFPGAATISPVSLTTIGPYTVTYSSAGPFSASLTVSDPTNQVIPNTKTVNNITVTACCTTPVITAMTSTICSGSTFTATPANGTNGTVPAGTTYSWAAPSVIGITGTAAGSNAANISGTLTNTTNAPINVIYTVTPTSGTCTGSTFTVTVTVNPKPALNNITATSICSGDTFTTTPANGTNGTVPTGTTYSWAAPSVIGITGTAAGSNAANISGTLTNTTNAPINVVYTVTPISGTCTGSTFTVTVTVNPKPALNNITATSICSGDTFTTTPANGTNGTVPTGTTYSWAAPSVIGISGTAAGSNASNISGTLTNTTNAPINVVYTVTPTSGTCTGSTFTVTVTVNPIPALNNITATSICSGDTFTTTPANGTNGTVPTGTTYSWAAPSVIGITGTAAGSNAANISGTLTNTTNAPINVVYTVTPTSGTCTGSTFTVTVTVNPKPALNNITVTSICSGGNFTVTPANGTNGTVPTGTTYSWAAPSVIGISGTAAGSNAANISGTLSNTTNAPINVVYTVTPTSGTCTGSTFTVTVTVNPLPVCLIAGSDGPLCPSSTANSYSAPAGMSNYTWSISGNATISGNLSGQTVLVNTGATCSAPFTLTVVIKDINGCESTCTKVINVQDITAPTWTTAPAALDVTLQCSDTTGLTTAQANAPIATDNCGGTVTYTKVSGAFVAGNCINSGTYTNTWTATDVCTNVSTVFTQTITIQDTTAPTWT</sequence>
<organism evidence="3 4">
    <name type="scientific">Flavobacterium tructae</name>
    <dbReference type="NCBI Taxonomy" id="1114873"/>
    <lineage>
        <taxon>Bacteria</taxon>
        <taxon>Pseudomonadati</taxon>
        <taxon>Bacteroidota</taxon>
        <taxon>Flavobacteriia</taxon>
        <taxon>Flavobacteriales</taxon>
        <taxon>Flavobacteriaceae</taxon>
        <taxon>Flavobacterium</taxon>
    </lineage>
</organism>
<dbReference type="InterPro" id="IPR045828">
    <property type="entry name" value="PKD_Bacteroidetes"/>
</dbReference>
<proteinExistence type="predicted"/>
<evidence type="ECO:0000256" key="1">
    <source>
        <dbReference type="SAM" id="SignalP"/>
    </source>
</evidence>
<evidence type="ECO:0000313" key="4">
    <source>
        <dbReference type="Proteomes" id="UP000198319"/>
    </source>
</evidence>
<dbReference type="RefSeq" id="WP_317044933.1">
    <property type="nucleotide sequence ID" value="NZ_MUHG01000034.1"/>
</dbReference>
<protein>
    <recommendedName>
        <fullName evidence="2">PKD domain-containing protein</fullName>
    </recommendedName>
</protein>
<feature type="domain" description="PKD" evidence="2">
    <location>
        <begin position="215"/>
        <end position="283"/>
    </location>
</feature>
<evidence type="ECO:0000313" key="3">
    <source>
        <dbReference type="EMBL" id="OXB15319.1"/>
    </source>
</evidence>
<feature type="signal peptide" evidence="1">
    <location>
        <begin position="1"/>
        <end position="24"/>
    </location>
</feature>
<dbReference type="Pfam" id="PF19406">
    <property type="entry name" value="PKD_5"/>
    <property type="match status" value="5"/>
</dbReference>
<accession>A0ABX4D199</accession>
<name>A0ABX4D199_9FLAO</name>
<reference evidence="3 4" key="1">
    <citation type="submission" date="2016-11" db="EMBL/GenBank/DDBJ databases">
        <title>Whole genomes of Flavobacteriaceae.</title>
        <authorList>
            <person name="Stine C."/>
            <person name="Li C."/>
            <person name="Tadesse D."/>
        </authorList>
    </citation>
    <scope>NUCLEOTIDE SEQUENCE [LARGE SCALE GENOMIC DNA]</scope>
    <source>
        <strain evidence="3 4">ATCC BAA-2541</strain>
    </source>
</reference>
<comment type="caution">
    <text evidence="3">The sequence shown here is derived from an EMBL/GenBank/DDBJ whole genome shotgun (WGS) entry which is preliminary data.</text>
</comment>
<feature type="non-terminal residue" evidence="3">
    <location>
        <position position="953"/>
    </location>
</feature>
<dbReference type="Proteomes" id="UP000198319">
    <property type="component" value="Unassembled WGS sequence"/>
</dbReference>
<feature type="chain" id="PRO_5047112232" description="PKD domain-containing protein" evidence="1">
    <location>
        <begin position="25"/>
        <end position="953"/>
    </location>
</feature>
<dbReference type="PROSITE" id="PS50093">
    <property type="entry name" value="PKD"/>
    <property type="match status" value="1"/>
</dbReference>